<dbReference type="Proteomes" id="UP000276133">
    <property type="component" value="Unassembled WGS sequence"/>
</dbReference>
<evidence type="ECO:0000313" key="2">
    <source>
        <dbReference type="Proteomes" id="UP000276133"/>
    </source>
</evidence>
<keyword evidence="2" id="KW-1185">Reference proteome</keyword>
<sequence>MLADRSKAVDDTQDSFIYMPRRRNACGVMRLEGASAGLSAEGTYSTAMLLTARIQFTIMIREKNLCMFSLPEV</sequence>
<protein>
    <submittedName>
        <fullName evidence="1">Uncharacterized protein</fullName>
    </submittedName>
</protein>
<evidence type="ECO:0000313" key="1">
    <source>
        <dbReference type="EMBL" id="RNA03057.1"/>
    </source>
</evidence>
<organism evidence="1 2">
    <name type="scientific">Brachionus plicatilis</name>
    <name type="common">Marine rotifer</name>
    <name type="synonym">Brachionus muelleri</name>
    <dbReference type="NCBI Taxonomy" id="10195"/>
    <lineage>
        <taxon>Eukaryota</taxon>
        <taxon>Metazoa</taxon>
        <taxon>Spiralia</taxon>
        <taxon>Gnathifera</taxon>
        <taxon>Rotifera</taxon>
        <taxon>Eurotatoria</taxon>
        <taxon>Monogononta</taxon>
        <taxon>Pseudotrocha</taxon>
        <taxon>Ploima</taxon>
        <taxon>Brachionidae</taxon>
        <taxon>Brachionus</taxon>
    </lineage>
</organism>
<name>A0A3M7PVB5_BRAPC</name>
<reference evidence="1 2" key="1">
    <citation type="journal article" date="2018" name="Sci. Rep.">
        <title>Genomic signatures of local adaptation to the degree of environmental predictability in rotifers.</title>
        <authorList>
            <person name="Franch-Gras L."/>
            <person name="Hahn C."/>
            <person name="Garcia-Roger E.M."/>
            <person name="Carmona M.J."/>
            <person name="Serra M."/>
            <person name="Gomez A."/>
        </authorList>
    </citation>
    <scope>NUCLEOTIDE SEQUENCE [LARGE SCALE GENOMIC DNA]</scope>
    <source>
        <strain evidence="1">HYR1</strain>
    </source>
</reference>
<proteinExistence type="predicted"/>
<gene>
    <name evidence="1" type="ORF">BpHYR1_006050</name>
</gene>
<dbReference type="EMBL" id="REGN01008656">
    <property type="protein sequence ID" value="RNA03057.1"/>
    <property type="molecule type" value="Genomic_DNA"/>
</dbReference>
<dbReference type="AlphaFoldDB" id="A0A3M7PVB5"/>
<accession>A0A3M7PVB5</accession>
<comment type="caution">
    <text evidence="1">The sequence shown here is derived from an EMBL/GenBank/DDBJ whole genome shotgun (WGS) entry which is preliminary data.</text>
</comment>